<dbReference type="NCBIfam" id="TIGR01484">
    <property type="entry name" value="HAD-SF-IIB"/>
    <property type="match status" value="1"/>
</dbReference>
<gene>
    <name evidence="1" type="ORF">FC83_GL001299</name>
</gene>
<protein>
    <recommendedName>
        <fullName evidence="3">HAD superfamily hydrolase</fullName>
    </recommendedName>
</protein>
<dbReference type="AlphaFoldDB" id="X0PF14"/>
<dbReference type="SFLD" id="SFLDG01140">
    <property type="entry name" value="C2.B:_Phosphomannomutase_and_P"/>
    <property type="match status" value="1"/>
</dbReference>
<dbReference type="eggNOG" id="COG0561">
    <property type="taxonomic scope" value="Bacteria"/>
</dbReference>
<evidence type="ECO:0000313" key="1">
    <source>
        <dbReference type="EMBL" id="KRM35171.1"/>
    </source>
</evidence>
<dbReference type="EMBL" id="AZGA01000016">
    <property type="protein sequence ID" value="KRM35171.1"/>
    <property type="molecule type" value="Genomic_DNA"/>
</dbReference>
<name>X0PF14_9LACO</name>
<dbReference type="InterPro" id="IPR000150">
    <property type="entry name" value="Cof"/>
</dbReference>
<dbReference type="Proteomes" id="UP000051236">
    <property type="component" value="Unassembled WGS sequence"/>
</dbReference>
<sequence length="289" mass="31159">MIKIIASDMDATLLNNRMEVSQKNADAIKAAQAAGIDFMVATGRGIAEAKPLITTHNLETEFITLNGALVIDKTGKEVVSIPIPQTRAAKIVKILKAGDFYFELYTDDGTVSDSKVRRIQNVADLLVVLNPDQPYKIAVALAAARLELMNIKYVTSYDALLADPKTNVYKIIAFDKRGKKAFDDAKVQLAALGNLAVSSSSDNNIEINDINAQKGMALKRYAQFKGVDMSEVMAIGDNINDMSMIKMAGVGVAMANAVPDILAVADKTTDYNTKDGVAKAIQWALDGKI</sequence>
<dbReference type="Pfam" id="PF08282">
    <property type="entry name" value="Hydrolase_3"/>
    <property type="match status" value="1"/>
</dbReference>
<accession>X0PF14</accession>
<dbReference type="NCBIfam" id="TIGR00099">
    <property type="entry name" value="Cof-subfamily"/>
    <property type="match status" value="1"/>
</dbReference>
<dbReference type="PANTHER" id="PTHR10000">
    <property type="entry name" value="PHOSPHOSERINE PHOSPHATASE"/>
    <property type="match status" value="1"/>
</dbReference>
<evidence type="ECO:0000313" key="2">
    <source>
        <dbReference type="Proteomes" id="UP000051236"/>
    </source>
</evidence>
<dbReference type="PANTHER" id="PTHR10000:SF55">
    <property type="entry name" value="5-AMINO-6-(5-PHOSPHO-D-RIBITYLAMINO)URACIL PHOSPHATASE YCSE"/>
    <property type="match status" value="1"/>
</dbReference>
<organism evidence="1 2">
    <name type="scientific">Agrilactobacillus composti DSM 18527 = JCM 14202</name>
    <dbReference type="NCBI Taxonomy" id="1423734"/>
    <lineage>
        <taxon>Bacteria</taxon>
        <taxon>Bacillati</taxon>
        <taxon>Bacillota</taxon>
        <taxon>Bacilli</taxon>
        <taxon>Lactobacillales</taxon>
        <taxon>Lactobacillaceae</taxon>
        <taxon>Agrilactobacillus</taxon>
    </lineage>
</organism>
<dbReference type="InterPro" id="IPR036412">
    <property type="entry name" value="HAD-like_sf"/>
</dbReference>
<dbReference type="GO" id="GO:0005829">
    <property type="term" value="C:cytosol"/>
    <property type="evidence" value="ECO:0007669"/>
    <property type="project" value="TreeGrafter"/>
</dbReference>
<dbReference type="InterPro" id="IPR023214">
    <property type="entry name" value="HAD_sf"/>
</dbReference>
<dbReference type="OrthoDB" id="9806027at2"/>
<evidence type="ECO:0008006" key="3">
    <source>
        <dbReference type="Google" id="ProtNLM"/>
    </source>
</evidence>
<dbReference type="Gene3D" id="3.30.1240.10">
    <property type="match status" value="1"/>
</dbReference>
<dbReference type="SFLD" id="SFLDS00003">
    <property type="entry name" value="Haloacid_Dehalogenase"/>
    <property type="match status" value="1"/>
</dbReference>
<dbReference type="PATRIC" id="fig|1423734.3.peg.1312"/>
<dbReference type="InterPro" id="IPR006379">
    <property type="entry name" value="HAD-SF_hydro_IIB"/>
</dbReference>
<dbReference type="RefSeq" id="WP_035453157.1">
    <property type="nucleotide sequence ID" value="NZ_AZGA01000016.1"/>
</dbReference>
<dbReference type="STRING" id="1423734.FC83_GL001299"/>
<reference evidence="1 2" key="1">
    <citation type="journal article" date="2015" name="Genome Announc.">
        <title>Expanding the biotechnology potential of lactobacilli through comparative genomics of 213 strains and associated genera.</title>
        <authorList>
            <person name="Sun Z."/>
            <person name="Harris H.M."/>
            <person name="McCann A."/>
            <person name="Guo C."/>
            <person name="Argimon S."/>
            <person name="Zhang W."/>
            <person name="Yang X."/>
            <person name="Jeffery I.B."/>
            <person name="Cooney J.C."/>
            <person name="Kagawa T.F."/>
            <person name="Liu W."/>
            <person name="Song Y."/>
            <person name="Salvetti E."/>
            <person name="Wrobel A."/>
            <person name="Rasinkangas P."/>
            <person name="Parkhill J."/>
            <person name="Rea M.C."/>
            <person name="O'Sullivan O."/>
            <person name="Ritari J."/>
            <person name="Douillard F.P."/>
            <person name="Paul Ross R."/>
            <person name="Yang R."/>
            <person name="Briner A.E."/>
            <person name="Felis G.E."/>
            <person name="de Vos W.M."/>
            <person name="Barrangou R."/>
            <person name="Klaenhammer T.R."/>
            <person name="Caufield P.W."/>
            <person name="Cui Y."/>
            <person name="Zhang H."/>
            <person name="O'Toole P.W."/>
        </authorList>
    </citation>
    <scope>NUCLEOTIDE SEQUENCE [LARGE SCALE GENOMIC DNA]</scope>
    <source>
        <strain evidence="1 2">DSM 18527</strain>
    </source>
</reference>
<keyword evidence="2" id="KW-1185">Reference proteome</keyword>
<dbReference type="SUPFAM" id="SSF56784">
    <property type="entry name" value="HAD-like"/>
    <property type="match status" value="1"/>
</dbReference>
<dbReference type="CDD" id="cd07516">
    <property type="entry name" value="HAD_Pase"/>
    <property type="match status" value="1"/>
</dbReference>
<dbReference type="GO" id="GO:0016791">
    <property type="term" value="F:phosphatase activity"/>
    <property type="evidence" value="ECO:0007669"/>
    <property type="project" value="TreeGrafter"/>
</dbReference>
<dbReference type="PROSITE" id="PS01229">
    <property type="entry name" value="COF_2"/>
    <property type="match status" value="1"/>
</dbReference>
<dbReference type="Gene3D" id="3.40.50.1000">
    <property type="entry name" value="HAD superfamily/HAD-like"/>
    <property type="match status" value="1"/>
</dbReference>
<proteinExistence type="predicted"/>
<dbReference type="GO" id="GO:0000287">
    <property type="term" value="F:magnesium ion binding"/>
    <property type="evidence" value="ECO:0007669"/>
    <property type="project" value="TreeGrafter"/>
</dbReference>
<comment type="caution">
    <text evidence="1">The sequence shown here is derived from an EMBL/GenBank/DDBJ whole genome shotgun (WGS) entry which is preliminary data.</text>
</comment>
<dbReference type="PRINTS" id="PR00119">
    <property type="entry name" value="CATATPASE"/>
</dbReference>